<comment type="catalytic activity">
    <reaction evidence="12">
        <text>L-isoleucine + 2-oxoglutarate = (S)-3-methyl-2-oxopentanoate + L-glutamate</text>
        <dbReference type="Rhea" id="RHEA:24801"/>
        <dbReference type="ChEBI" id="CHEBI:16810"/>
        <dbReference type="ChEBI" id="CHEBI:29985"/>
        <dbReference type="ChEBI" id="CHEBI:35146"/>
        <dbReference type="ChEBI" id="CHEBI:58045"/>
        <dbReference type="EC" id="2.6.1.42"/>
    </reaction>
</comment>
<dbReference type="Proteomes" id="UP000633219">
    <property type="component" value="Unassembled WGS sequence"/>
</dbReference>
<evidence type="ECO:0000313" key="16">
    <source>
        <dbReference type="EMBL" id="MBL0374604.1"/>
    </source>
</evidence>
<dbReference type="InterPro" id="IPR036038">
    <property type="entry name" value="Aminotransferase-like"/>
</dbReference>
<dbReference type="NCBIfam" id="NF005731">
    <property type="entry name" value="PRK07546.1-5"/>
    <property type="match status" value="1"/>
</dbReference>
<dbReference type="RefSeq" id="WP_201663149.1">
    <property type="nucleotide sequence ID" value="NZ_JAEQNC010000014.1"/>
</dbReference>
<evidence type="ECO:0000256" key="2">
    <source>
        <dbReference type="ARBA" id="ARBA00003109"/>
    </source>
</evidence>
<comment type="pathway">
    <text evidence="5">Amino-acid biosynthesis; L-leucine biosynthesis; L-leucine from 3-methyl-2-oxobutanoate: step 4/4.</text>
</comment>
<dbReference type="InterPro" id="IPR018300">
    <property type="entry name" value="Aminotrans_IV_CS"/>
</dbReference>
<evidence type="ECO:0000256" key="13">
    <source>
        <dbReference type="ARBA" id="ARBA00049229"/>
    </source>
</evidence>
<comment type="similarity">
    <text evidence="6 14">Belongs to the class-IV pyridoxal-phosphate-dependent aminotransferase family.</text>
</comment>
<keyword evidence="17" id="KW-1185">Reference proteome</keyword>
<evidence type="ECO:0000256" key="6">
    <source>
        <dbReference type="ARBA" id="ARBA00009320"/>
    </source>
</evidence>
<dbReference type="InterPro" id="IPR001544">
    <property type="entry name" value="Aminotrans_IV"/>
</dbReference>
<evidence type="ECO:0000256" key="3">
    <source>
        <dbReference type="ARBA" id="ARBA00004824"/>
    </source>
</evidence>
<dbReference type="PANTHER" id="PTHR42743:SF11">
    <property type="entry name" value="AMINODEOXYCHORISMATE LYASE"/>
    <property type="match status" value="1"/>
</dbReference>
<dbReference type="Gene3D" id="3.20.10.10">
    <property type="entry name" value="D-amino Acid Aminotransferase, subunit A, domain 2"/>
    <property type="match status" value="1"/>
</dbReference>
<evidence type="ECO:0000256" key="4">
    <source>
        <dbReference type="ARBA" id="ARBA00004931"/>
    </source>
</evidence>
<keyword evidence="10" id="KW-0100">Branched-chain amino acid biosynthesis</keyword>
<dbReference type="AlphaFoldDB" id="A0A937CQK2"/>
<proteinExistence type="inferred from homology"/>
<evidence type="ECO:0000256" key="5">
    <source>
        <dbReference type="ARBA" id="ARBA00005072"/>
    </source>
</evidence>
<dbReference type="PANTHER" id="PTHR42743">
    <property type="entry name" value="AMINO-ACID AMINOTRANSFERASE"/>
    <property type="match status" value="1"/>
</dbReference>
<gene>
    <name evidence="16" type="ORF">JJB09_21565</name>
</gene>
<evidence type="ECO:0000256" key="12">
    <source>
        <dbReference type="ARBA" id="ARBA00048798"/>
    </source>
</evidence>
<comment type="function">
    <text evidence="2">Acts on leucine, isoleucine and valine.</text>
</comment>
<keyword evidence="16" id="KW-0808">Transferase</keyword>
<dbReference type="PROSITE" id="PS00770">
    <property type="entry name" value="AA_TRANSFER_CLASS_4"/>
    <property type="match status" value="1"/>
</dbReference>
<organism evidence="16 17">
    <name type="scientific">Rhizobium setariae</name>
    <dbReference type="NCBI Taxonomy" id="2801340"/>
    <lineage>
        <taxon>Bacteria</taxon>
        <taxon>Pseudomonadati</taxon>
        <taxon>Pseudomonadota</taxon>
        <taxon>Alphaproteobacteria</taxon>
        <taxon>Hyphomicrobiales</taxon>
        <taxon>Rhizobiaceae</taxon>
        <taxon>Rhizobium/Agrobacterium group</taxon>
        <taxon>Rhizobium</taxon>
    </lineage>
</organism>
<keyword evidence="10" id="KW-0028">Amino-acid biosynthesis</keyword>
<comment type="catalytic activity">
    <reaction evidence="13">
        <text>L-leucine + 2-oxoglutarate = 4-methyl-2-oxopentanoate + L-glutamate</text>
        <dbReference type="Rhea" id="RHEA:18321"/>
        <dbReference type="ChEBI" id="CHEBI:16810"/>
        <dbReference type="ChEBI" id="CHEBI:17865"/>
        <dbReference type="ChEBI" id="CHEBI:29985"/>
        <dbReference type="ChEBI" id="CHEBI:57427"/>
        <dbReference type="EC" id="2.6.1.42"/>
    </reaction>
</comment>
<dbReference type="InterPro" id="IPR043131">
    <property type="entry name" value="BCAT-like_N"/>
</dbReference>
<sequence length="211" mass="23337">MINFSLIETMRYEPGQGIVRLNLHMARLGNSTRKLGFAGFDQARSGLEATVASLAETCRIRLELFRDGRCEIVTSPFAPLPEDTVWAVGVAKSAHLSSSEPLLRHKTSERQAYEQARSEYSRQECDEVLLLNEKDEICEGTITNVFVDAGGGKLLTPALSSGCLAGVLRTSLICAKKATVERITPDMLERYPFYLGNSLRGLIRGTLLTRR</sequence>
<evidence type="ECO:0000256" key="11">
    <source>
        <dbReference type="ARBA" id="ARBA00048212"/>
    </source>
</evidence>
<protein>
    <recommendedName>
        <fullName evidence="8">Probable branched-chain-amino-acid aminotransferase</fullName>
        <ecNumber evidence="7">2.6.1.42</ecNumber>
    </recommendedName>
</protein>
<dbReference type="InterPro" id="IPR050571">
    <property type="entry name" value="Class-IV_PLP-Dep_Aminotrnsfr"/>
</dbReference>
<dbReference type="GO" id="GO:0004084">
    <property type="term" value="F:branched-chain-amino-acid transaminase activity"/>
    <property type="evidence" value="ECO:0007669"/>
    <property type="project" value="UniProtKB-EC"/>
</dbReference>
<dbReference type="EMBL" id="JAEQNC010000014">
    <property type="protein sequence ID" value="MBL0374604.1"/>
    <property type="molecule type" value="Genomic_DNA"/>
</dbReference>
<keyword evidence="16" id="KW-0032">Aminotransferase</keyword>
<dbReference type="SUPFAM" id="SSF56752">
    <property type="entry name" value="D-aminoacid aminotransferase-like PLP-dependent enzymes"/>
    <property type="match status" value="1"/>
</dbReference>
<comment type="cofactor">
    <cofactor evidence="1 15">
        <name>pyridoxal 5'-phosphate</name>
        <dbReference type="ChEBI" id="CHEBI:597326"/>
    </cofactor>
</comment>
<dbReference type="InterPro" id="IPR043132">
    <property type="entry name" value="BCAT-like_C"/>
</dbReference>
<evidence type="ECO:0000256" key="7">
    <source>
        <dbReference type="ARBA" id="ARBA00013053"/>
    </source>
</evidence>
<evidence type="ECO:0000313" key="17">
    <source>
        <dbReference type="Proteomes" id="UP000633219"/>
    </source>
</evidence>
<comment type="caution">
    <text evidence="16">The sequence shown here is derived from an EMBL/GenBank/DDBJ whole genome shotgun (WGS) entry which is preliminary data.</text>
</comment>
<evidence type="ECO:0000256" key="15">
    <source>
        <dbReference type="RuleBase" id="RU004516"/>
    </source>
</evidence>
<name>A0A937CQK2_9HYPH</name>
<evidence type="ECO:0000256" key="8">
    <source>
        <dbReference type="ARBA" id="ARBA00014472"/>
    </source>
</evidence>
<evidence type="ECO:0000256" key="14">
    <source>
        <dbReference type="RuleBase" id="RU004106"/>
    </source>
</evidence>
<comment type="catalytic activity">
    <reaction evidence="11">
        <text>L-valine + 2-oxoglutarate = 3-methyl-2-oxobutanoate + L-glutamate</text>
        <dbReference type="Rhea" id="RHEA:24813"/>
        <dbReference type="ChEBI" id="CHEBI:11851"/>
        <dbReference type="ChEBI" id="CHEBI:16810"/>
        <dbReference type="ChEBI" id="CHEBI:29985"/>
        <dbReference type="ChEBI" id="CHEBI:57762"/>
        <dbReference type="EC" id="2.6.1.42"/>
    </reaction>
</comment>
<reference evidence="16" key="1">
    <citation type="submission" date="2021-01" db="EMBL/GenBank/DDBJ databases">
        <title>Rhizobium sp. strain KVB221 16S ribosomal RNA gene Genome sequencing and assembly.</title>
        <authorList>
            <person name="Kang M."/>
        </authorList>
    </citation>
    <scope>NUCLEOTIDE SEQUENCE</scope>
    <source>
        <strain evidence="16">KVB221</strain>
    </source>
</reference>
<evidence type="ECO:0000256" key="9">
    <source>
        <dbReference type="ARBA" id="ARBA00022898"/>
    </source>
</evidence>
<accession>A0A937CQK2</accession>
<comment type="pathway">
    <text evidence="4">Amino-acid biosynthesis; L-valine biosynthesis; L-valine from pyruvate: step 4/4.</text>
</comment>
<keyword evidence="9 15" id="KW-0663">Pyridoxal phosphate</keyword>
<evidence type="ECO:0000256" key="1">
    <source>
        <dbReference type="ARBA" id="ARBA00001933"/>
    </source>
</evidence>
<dbReference type="Pfam" id="PF01063">
    <property type="entry name" value="Aminotran_4"/>
    <property type="match status" value="1"/>
</dbReference>
<evidence type="ECO:0000256" key="10">
    <source>
        <dbReference type="ARBA" id="ARBA00023304"/>
    </source>
</evidence>
<dbReference type="Gene3D" id="3.30.470.10">
    <property type="match status" value="1"/>
</dbReference>
<dbReference type="EC" id="2.6.1.42" evidence="7"/>
<dbReference type="GO" id="GO:0009082">
    <property type="term" value="P:branched-chain amino acid biosynthetic process"/>
    <property type="evidence" value="ECO:0007669"/>
    <property type="project" value="UniProtKB-KW"/>
</dbReference>
<comment type="pathway">
    <text evidence="3">Amino-acid biosynthesis; L-isoleucine biosynthesis; L-isoleucine from 2-oxobutanoate: step 4/4.</text>
</comment>